<gene>
    <name evidence="2" type="ORF">H4R20_000796</name>
</gene>
<name>A0A9W8I0F6_9FUNG</name>
<feature type="region of interest" description="Disordered" evidence="1">
    <location>
        <begin position="93"/>
        <end position="112"/>
    </location>
</feature>
<reference evidence="2" key="1">
    <citation type="submission" date="2022-07" db="EMBL/GenBank/DDBJ databases">
        <title>Phylogenomic reconstructions and comparative analyses of Kickxellomycotina fungi.</title>
        <authorList>
            <person name="Reynolds N.K."/>
            <person name="Stajich J.E."/>
            <person name="Barry K."/>
            <person name="Grigoriev I.V."/>
            <person name="Crous P."/>
            <person name="Smith M.E."/>
        </authorList>
    </citation>
    <scope>NUCLEOTIDE SEQUENCE</scope>
    <source>
        <strain evidence="2">NRRL 1565</strain>
    </source>
</reference>
<feature type="region of interest" description="Disordered" evidence="1">
    <location>
        <begin position="1"/>
        <end position="43"/>
    </location>
</feature>
<dbReference type="EMBL" id="JANBUO010000037">
    <property type="protein sequence ID" value="KAJ2808591.1"/>
    <property type="molecule type" value="Genomic_DNA"/>
</dbReference>
<sequence>MNNNPCNLPDELLSPNCPPRHLTAPVSHSEPGMPRPHDHGAMDQWFGNTARDAPGTQLFNGADDPQADNMFDRGRMTPRCRQLDQFHERLGLAHPMGIENPPTFVTTSQMPV</sequence>
<dbReference type="AlphaFoldDB" id="A0A9W8I0F6"/>
<evidence type="ECO:0000313" key="3">
    <source>
        <dbReference type="Proteomes" id="UP001140094"/>
    </source>
</evidence>
<comment type="caution">
    <text evidence="2">The sequence shown here is derived from an EMBL/GenBank/DDBJ whole genome shotgun (WGS) entry which is preliminary data.</text>
</comment>
<organism evidence="2 3">
    <name type="scientific">Coemansia guatemalensis</name>
    <dbReference type="NCBI Taxonomy" id="2761395"/>
    <lineage>
        <taxon>Eukaryota</taxon>
        <taxon>Fungi</taxon>
        <taxon>Fungi incertae sedis</taxon>
        <taxon>Zoopagomycota</taxon>
        <taxon>Kickxellomycotina</taxon>
        <taxon>Kickxellomycetes</taxon>
        <taxon>Kickxellales</taxon>
        <taxon>Kickxellaceae</taxon>
        <taxon>Coemansia</taxon>
    </lineage>
</organism>
<keyword evidence="3" id="KW-1185">Reference proteome</keyword>
<dbReference type="Proteomes" id="UP001140094">
    <property type="component" value="Unassembled WGS sequence"/>
</dbReference>
<feature type="compositionally biased region" description="Polar residues" evidence="1">
    <location>
        <begin position="103"/>
        <end position="112"/>
    </location>
</feature>
<evidence type="ECO:0000256" key="1">
    <source>
        <dbReference type="SAM" id="MobiDB-lite"/>
    </source>
</evidence>
<proteinExistence type="predicted"/>
<protein>
    <submittedName>
        <fullName evidence="2">Uncharacterized protein</fullName>
    </submittedName>
</protein>
<accession>A0A9W8I0F6</accession>
<evidence type="ECO:0000313" key="2">
    <source>
        <dbReference type="EMBL" id="KAJ2808591.1"/>
    </source>
</evidence>